<dbReference type="InterPro" id="IPR049326">
    <property type="entry name" value="Rhodopsin_dom_fungi"/>
</dbReference>
<feature type="compositionally biased region" description="Basic and acidic residues" evidence="1">
    <location>
        <begin position="17"/>
        <end position="26"/>
    </location>
</feature>
<dbReference type="InParanoid" id="H0EGI2"/>
<evidence type="ECO:0000313" key="4">
    <source>
        <dbReference type="EMBL" id="EHL02344.1"/>
    </source>
</evidence>
<protein>
    <recommendedName>
        <fullName evidence="3">Rhodopsin domain-containing protein</fullName>
    </recommendedName>
</protein>
<name>H0EGI2_GLAL7</name>
<comment type="caution">
    <text evidence="4">The sequence shown here is derived from an EMBL/GenBank/DDBJ whole genome shotgun (WGS) entry which is preliminary data.</text>
</comment>
<dbReference type="EMBL" id="AGUE01000024">
    <property type="protein sequence ID" value="EHL02344.1"/>
    <property type="molecule type" value="Genomic_DNA"/>
</dbReference>
<dbReference type="OrthoDB" id="5429740at2759"/>
<organism evidence="4 5">
    <name type="scientific">Glarea lozoyensis (strain ATCC 74030 / MF5533)</name>
    <dbReference type="NCBI Taxonomy" id="1104152"/>
    <lineage>
        <taxon>Eukaryota</taxon>
        <taxon>Fungi</taxon>
        <taxon>Dikarya</taxon>
        <taxon>Ascomycota</taxon>
        <taxon>Pezizomycotina</taxon>
        <taxon>Leotiomycetes</taxon>
        <taxon>Helotiales</taxon>
        <taxon>Helotiaceae</taxon>
        <taxon>Glarea</taxon>
    </lineage>
</organism>
<evidence type="ECO:0000259" key="3">
    <source>
        <dbReference type="Pfam" id="PF20684"/>
    </source>
</evidence>
<dbReference type="HOGENOM" id="CLU_1532720_0_0_1"/>
<dbReference type="AlphaFoldDB" id="H0EGI2"/>
<reference evidence="4 5" key="1">
    <citation type="journal article" date="2012" name="Eukaryot. Cell">
        <title>Genome sequence of the fungus Glarea lozoyensis: the first genome sequence of a species from the Helotiaceae family.</title>
        <authorList>
            <person name="Youssar L."/>
            <person name="Gruening B.A."/>
            <person name="Erxleben A."/>
            <person name="Guenther S."/>
            <person name="Huettel W."/>
        </authorList>
    </citation>
    <scope>NUCLEOTIDE SEQUENCE [LARGE SCALE GENOMIC DNA]</scope>
    <source>
        <strain evidence="5">ATCC 74030 / MF5533</strain>
    </source>
</reference>
<evidence type="ECO:0000256" key="1">
    <source>
        <dbReference type="SAM" id="MobiDB-lite"/>
    </source>
</evidence>
<keyword evidence="2" id="KW-1133">Transmembrane helix</keyword>
<feature type="region of interest" description="Disordered" evidence="1">
    <location>
        <begin position="1"/>
        <end position="27"/>
    </location>
</feature>
<evidence type="ECO:0000256" key="2">
    <source>
        <dbReference type="SAM" id="Phobius"/>
    </source>
</evidence>
<proteinExistence type="predicted"/>
<keyword evidence="2" id="KW-0472">Membrane</keyword>
<dbReference type="Proteomes" id="UP000005446">
    <property type="component" value="Unassembled WGS sequence"/>
</dbReference>
<gene>
    <name evidence="4" type="ORF">M7I_1598</name>
</gene>
<sequence length="175" mass="19700">MGSAHSVPADFTQPARDTNESTEASHRAFSLPALRKSTSEEQLYLKRVTVALGILYAVSLLFTKISVLFLYRRIFTMNTRWFRNSTGKQATHELAIGRRVELRIRPSSSEYARKNGYKAQDAFEGKAGNIVVTVHGIRLHLSDLCLLYDCQASDQKSQRSVDHKCYKSPISAFGQ</sequence>
<keyword evidence="2" id="KW-0812">Transmembrane</keyword>
<accession>H0EGI2</accession>
<feature type="transmembrane region" description="Helical" evidence="2">
    <location>
        <begin position="48"/>
        <end position="71"/>
    </location>
</feature>
<evidence type="ECO:0000313" key="5">
    <source>
        <dbReference type="Proteomes" id="UP000005446"/>
    </source>
</evidence>
<keyword evidence="5" id="KW-1185">Reference proteome</keyword>
<feature type="domain" description="Rhodopsin" evidence="3">
    <location>
        <begin position="50"/>
        <end position="85"/>
    </location>
</feature>
<dbReference type="Pfam" id="PF20684">
    <property type="entry name" value="Fung_rhodopsin"/>
    <property type="match status" value="1"/>
</dbReference>